<dbReference type="Pfam" id="PF01169">
    <property type="entry name" value="GDT1"/>
    <property type="match status" value="2"/>
</dbReference>
<evidence type="ECO:0000313" key="7">
    <source>
        <dbReference type="EMBL" id="MBB5687557.1"/>
    </source>
</evidence>
<gene>
    <name evidence="7" type="ORF">FHS49_003599</name>
</gene>
<dbReference type="PANTHER" id="PTHR12608">
    <property type="entry name" value="TRANSMEMBRANE PROTEIN HTP-1 RELATED"/>
    <property type="match status" value="1"/>
</dbReference>
<evidence type="ECO:0000256" key="3">
    <source>
        <dbReference type="ARBA" id="ARBA00022692"/>
    </source>
</evidence>
<feature type="transmembrane region" description="Helical" evidence="6">
    <location>
        <begin position="38"/>
        <end position="60"/>
    </location>
</feature>
<evidence type="ECO:0000256" key="6">
    <source>
        <dbReference type="RuleBase" id="RU365102"/>
    </source>
</evidence>
<comment type="subcellular location">
    <subcellularLocation>
        <location evidence="1 6">Membrane</location>
        <topology evidence="1 6">Multi-pass membrane protein</topology>
    </subcellularLocation>
</comment>
<sequence length="188" mass="19284">MDALLCAFIAGALAETGDKTQLLALALGLHFRRFIPVIAGIALAALANMGLAAIAGAFAAPLLTHQAATLLLALALLFAAFGALWRQEAAGPIDRWRLGAFGTSLIAFFIVELGDKSQFLSFAIAARSGSPWLTMIGATAGIALTSAAAILVGRDFAQIAPVRAIRTGAGILFLIAGMIAALSALRLI</sequence>
<evidence type="ECO:0000256" key="1">
    <source>
        <dbReference type="ARBA" id="ARBA00004141"/>
    </source>
</evidence>
<comment type="caution">
    <text evidence="7">The sequence shown here is derived from an EMBL/GenBank/DDBJ whole genome shotgun (WGS) entry which is preliminary data.</text>
</comment>
<keyword evidence="4 6" id="KW-1133">Transmembrane helix</keyword>
<keyword evidence="8" id="KW-1185">Reference proteome</keyword>
<name>A0A7W9EFS0_9SPHN</name>
<dbReference type="AlphaFoldDB" id="A0A7W9EFS0"/>
<dbReference type="Proteomes" id="UP000549617">
    <property type="component" value="Unassembled WGS sequence"/>
</dbReference>
<feature type="transmembrane region" description="Helical" evidence="6">
    <location>
        <begin position="67"/>
        <end position="84"/>
    </location>
</feature>
<feature type="transmembrane region" description="Helical" evidence="6">
    <location>
        <begin position="96"/>
        <end position="113"/>
    </location>
</feature>
<evidence type="ECO:0000256" key="5">
    <source>
        <dbReference type="ARBA" id="ARBA00023136"/>
    </source>
</evidence>
<feature type="transmembrane region" description="Helical" evidence="6">
    <location>
        <begin position="133"/>
        <end position="152"/>
    </location>
</feature>
<dbReference type="GO" id="GO:0016020">
    <property type="term" value="C:membrane"/>
    <property type="evidence" value="ECO:0007669"/>
    <property type="project" value="UniProtKB-SubCell"/>
</dbReference>
<evidence type="ECO:0000313" key="8">
    <source>
        <dbReference type="Proteomes" id="UP000549617"/>
    </source>
</evidence>
<comment type="similarity">
    <text evidence="2 6">Belongs to the GDT1 family.</text>
</comment>
<evidence type="ECO:0000256" key="4">
    <source>
        <dbReference type="ARBA" id="ARBA00022989"/>
    </source>
</evidence>
<reference evidence="7 8" key="1">
    <citation type="submission" date="2020-08" db="EMBL/GenBank/DDBJ databases">
        <title>Genomic Encyclopedia of Type Strains, Phase IV (KMG-IV): sequencing the most valuable type-strain genomes for metagenomic binning, comparative biology and taxonomic classification.</title>
        <authorList>
            <person name="Goeker M."/>
        </authorList>
    </citation>
    <scope>NUCLEOTIDE SEQUENCE [LARGE SCALE GENOMIC DNA]</scope>
    <source>
        <strain evidence="7 8">DSM 25079</strain>
    </source>
</reference>
<keyword evidence="5 6" id="KW-0472">Membrane</keyword>
<feature type="transmembrane region" description="Helical" evidence="6">
    <location>
        <begin position="164"/>
        <end position="185"/>
    </location>
</feature>
<keyword evidence="3 6" id="KW-0812">Transmembrane</keyword>
<dbReference type="GO" id="GO:0046873">
    <property type="term" value="F:metal ion transmembrane transporter activity"/>
    <property type="evidence" value="ECO:0007669"/>
    <property type="project" value="InterPro"/>
</dbReference>
<evidence type="ECO:0000256" key="2">
    <source>
        <dbReference type="ARBA" id="ARBA00009190"/>
    </source>
</evidence>
<proteinExistence type="inferred from homology"/>
<organism evidence="7 8">
    <name type="scientific">Sphingobium boeckii</name>
    <dbReference type="NCBI Taxonomy" id="1082345"/>
    <lineage>
        <taxon>Bacteria</taxon>
        <taxon>Pseudomonadati</taxon>
        <taxon>Pseudomonadota</taxon>
        <taxon>Alphaproteobacteria</taxon>
        <taxon>Sphingomonadales</taxon>
        <taxon>Sphingomonadaceae</taxon>
        <taxon>Sphingobium</taxon>
    </lineage>
</organism>
<dbReference type="RefSeq" id="WP_184021454.1">
    <property type="nucleotide sequence ID" value="NZ_JACIJC010000006.1"/>
</dbReference>
<dbReference type="EMBL" id="JACIJC010000006">
    <property type="protein sequence ID" value="MBB5687557.1"/>
    <property type="molecule type" value="Genomic_DNA"/>
</dbReference>
<dbReference type="InterPro" id="IPR001727">
    <property type="entry name" value="GDT1-like"/>
</dbReference>
<dbReference type="PANTHER" id="PTHR12608:SF1">
    <property type="entry name" value="TRANSMEMBRANE PROTEIN 165"/>
    <property type="match status" value="1"/>
</dbReference>
<accession>A0A7W9EFS0</accession>
<protein>
    <recommendedName>
        <fullName evidence="6">GDT1 family protein</fullName>
    </recommendedName>
</protein>